<dbReference type="PANTHER" id="PTHR17985:SF8">
    <property type="entry name" value="TRANSPORT AND GOLGI ORGANIZATION PROTEIN 2 HOMOLOG"/>
    <property type="match status" value="1"/>
</dbReference>
<evidence type="ECO:0000313" key="2">
    <source>
        <dbReference type="Proteomes" id="UP001169760"/>
    </source>
</evidence>
<organism evidence="1 2">
    <name type="scientific">Saccharophagus degradans</name>
    <dbReference type="NCBI Taxonomy" id="86304"/>
    <lineage>
        <taxon>Bacteria</taxon>
        <taxon>Pseudomonadati</taxon>
        <taxon>Pseudomonadota</taxon>
        <taxon>Gammaproteobacteria</taxon>
        <taxon>Cellvibrionales</taxon>
        <taxon>Cellvibrionaceae</taxon>
        <taxon>Saccharophagus</taxon>
    </lineage>
</organism>
<dbReference type="PANTHER" id="PTHR17985">
    <property type="entry name" value="SER/THR-RICH PROTEIN T10 IN DGCR REGION"/>
    <property type="match status" value="1"/>
</dbReference>
<proteinExistence type="predicted"/>
<dbReference type="Pfam" id="PF05742">
    <property type="entry name" value="TANGO2"/>
    <property type="match status" value="1"/>
</dbReference>
<dbReference type="AlphaFoldDB" id="A0AAW7X5T3"/>
<name>A0AAW7X5T3_9GAMM</name>
<dbReference type="RefSeq" id="WP_303492769.1">
    <property type="nucleotide sequence ID" value="NZ_JAUOPB010000007.1"/>
</dbReference>
<dbReference type="InterPro" id="IPR008551">
    <property type="entry name" value="TANGO2"/>
</dbReference>
<gene>
    <name evidence="1" type="ORF">Q4521_10510</name>
</gene>
<evidence type="ECO:0000313" key="1">
    <source>
        <dbReference type="EMBL" id="MDO6422905.1"/>
    </source>
</evidence>
<protein>
    <submittedName>
        <fullName evidence="1">NRDE family protein</fullName>
    </submittedName>
</protein>
<dbReference type="Proteomes" id="UP001169760">
    <property type="component" value="Unassembled WGS sequence"/>
</dbReference>
<dbReference type="EMBL" id="JAUOPB010000007">
    <property type="protein sequence ID" value="MDO6422905.1"/>
    <property type="molecule type" value="Genomic_DNA"/>
</dbReference>
<sequence>MCTISWLYDHNGYHIFFNRDEQRTREKAQQPKVHNVAGCKAIYPVDAKAGGTWIAANEYGLSFALLNYYQAPIDTDAKHSRGLIIPSLLPAKNVVEAHDILKRVNLKGFGPFSLLCFSPQAAGGEKFSDANRRVPLLRWNGIKLEKVMQTSPLISSAVDYENVNAVRSELYRNIFREKTALQPMDFYRYHATHTPARGHLSVCMHREDARTVSFSHVAVGHHVVAFTYLDSAPCCSVSDGVEQGRNLNTATLIRKAVAEPSFA</sequence>
<comment type="caution">
    <text evidence="1">The sequence shown here is derived from an EMBL/GenBank/DDBJ whole genome shotgun (WGS) entry which is preliminary data.</text>
</comment>
<accession>A0AAW7X5T3</accession>
<reference evidence="1" key="1">
    <citation type="submission" date="2023-07" db="EMBL/GenBank/DDBJ databases">
        <title>Genome content predicts the carbon catabolic preferences of heterotrophic bacteria.</title>
        <authorList>
            <person name="Gralka M."/>
        </authorList>
    </citation>
    <scope>NUCLEOTIDE SEQUENCE</scope>
    <source>
        <strain evidence="1">I3M17_2</strain>
    </source>
</reference>